<accession>A0A5C1Y628</accession>
<keyword evidence="1" id="KW-0472">Membrane</keyword>
<proteinExistence type="predicted"/>
<dbReference type="Proteomes" id="UP000322159">
    <property type="component" value="Chromosome"/>
</dbReference>
<sequence>MLELIIRIAAALGAWLLLTAAIYQASLELRDEQLDRARLSEAVDAVPSVRPLSPWWWLLPPVAYLLRRSRVKRQREAIMKVLDADQLRQFVEFTDKAQGWLLVAAGAVLIAIKETWELSELLEWPLWLLILVTLVAVLVALGHTVARTIGSYRVLHPDAPRPSRGARPARP</sequence>
<keyword evidence="3" id="KW-1185">Reference proteome</keyword>
<dbReference type="AlphaFoldDB" id="A0A5C1Y628"/>
<keyword evidence="1" id="KW-0812">Transmembrane</keyword>
<keyword evidence="1" id="KW-1133">Transmembrane helix</keyword>
<dbReference type="EMBL" id="CP043504">
    <property type="protein sequence ID" value="QEO09344.1"/>
    <property type="molecule type" value="Genomic_DNA"/>
</dbReference>
<evidence type="ECO:0000313" key="2">
    <source>
        <dbReference type="EMBL" id="QEO09344.1"/>
    </source>
</evidence>
<name>A0A5C1Y628_9MICO</name>
<evidence type="ECO:0000313" key="3">
    <source>
        <dbReference type="Proteomes" id="UP000322159"/>
    </source>
</evidence>
<dbReference type="OrthoDB" id="4578807at2"/>
<dbReference type="RefSeq" id="WP_149324768.1">
    <property type="nucleotide sequence ID" value="NZ_CP043504.1"/>
</dbReference>
<protein>
    <submittedName>
        <fullName evidence="2">Uncharacterized protein</fullName>
    </submittedName>
</protein>
<reference evidence="2 3" key="1">
    <citation type="submission" date="2019-09" db="EMBL/GenBank/DDBJ databases">
        <title>Genome sequencing of strain KACC 19322.</title>
        <authorList>
            <person name="Heo J."/>
            <person name="Kim S.-J."/>
            <person name="Kim J.-S."/>
            <person name="Hong S.-B."/>
            <person name="Kwon S.-W."/>
        </authorList>
    </citation>
    <scope>NUCLEOTIDE SEQUENCE [LARGE SCALE GENOMIC DNA]</scope>
    <source>
        <strain evidence="2 3">KACC 19322</strain>
    </source>
</reference>
<organism evidence="2 3">
    <name type="scientific">Protaetiibacter larvae</name>
    <dbReference type="NCBI Taxonomy" id="2592654"/>
    <lineage>
        <taxon>Bacteria</taxon>
        <taxon>Bacillati</taxon>
        <taxon>Actinomycetota</taxon>
        <taxon>Actinomycetes</taxon>
        <taxon>Micrococcales</taxon>
        <taxon>Microbacteriaceae</taxon>
        <taxon>Protaetiibacter</taxon>
    </lineage>
</organism>
<gene>
    <name evidence="2" type="ORF">FLP23_04535</name>
</gene>
<dbReference type="KEGG" id="lyk:FLP23_04535"/>
<feature type="transmembrane region" description="Helical" evidence="1">
    <location>
        <begin position="124"/>
        <end position="146"/>
    </location>
</feature>
<evidence type="ECO:0000256" key="1">
    <source>
        <dbReference type="SAM" id="Phobius"/>
    </source>
</evidence>